<proteinExistence type="predicted"/>
<dbReference type="Proteomes" id="UP001500908">
    <property type="component" value="Unassembled WGS sequence"/>
</dbReference>
<name>A0ABP7G993_9ACTN</name>
<keyword evidence="2" id="KW-1185">Reference proteome</keyword>
<gene>
    <name evidence="1" type="ORF">GCM10022402_42000</name>
</gene>
<dbReference type="EMBL" id="BAABDD010000029">
    <property type="protein sequence ID" value="GAA3759676.1"/>
    <property type="molecule type" value="Genomic_DNA"/>
</dbReference>
<reference evidence="2" key="1">
    <citation type="journal article" date="2019" name="Int. J. Syst. Evol. Microbiol.">
        <title>The Global Catalogue of Microorganisms (GCM) 10K type strain sequencing project: providing services to taxonomists for standard genome sequencing and annotation.</title>
        <authorList>
            <consortium name="The Broad Institute Genomics Platform"/>
            <consortium name="The Broad Institute Genome Sequencing Center for Infectious Disease"/>
            <person name="Wu L."/>
            <person name="Ma J."/>
        </authorList>
    </citation>
    <scope>NUCLEOTIDE SEQUENCE [LARGE SCALE GENOMIC DNA]</scope>
    <source>
        <strain evidence="2">JCM 17137</strain>
    </source>
</reference>
<sequence length="93" mass="9997">MARIRVPAEATGSDTRAIFLVDIFRGGTDASRSRVWGARRWGSESADRTGRPPADVNLVTESGHGTHVSSQDSDWDAGIVHHGETAARTRVAL</sequence>
<evidence type="ECO:0000313" key="2">
    <source>
        <dbReference type="Proteomes" id="UP001500908"/>
    </source>
</evidence>
<organism evidence="1 2">
    <name type="scientific">Salinactinospora qingdaonensis</name>
    <dbReference type="NCBI Taxonomy" id="702744"/>
    <lineage>
        <taxon>Bacteria</taxon>
        <taxon>Bacillati</taxon>
        <taxon>Actinomycetota</taxon>
        <taxon>Actinomycetes</taxon>
        <taxon>Streptosporangiales</taxon>
        <taxon>Nocardiopsidaceae</taxon>
        <taxon>Salinactinospora</taxon>
    </lineage>
</organism>
<evidence type="ECO:0000313" key="1">
    <source>
        <dbReference type="EMBL" id="GAA3759676.1"/>
    </source>
</evidence>
<protein>
    <submittedName>
        <fullName evidence="1">Uncharacterized protein</fullName>
    </submittedName>
</protein>
<accession>A0ABP7G993</accession>
<comment type="caution">
    <text evidence="1">The sequence shown here is derived from an EMBL/GenBank/DDBJ whole genome shotgun (WGS) entry which is preliminary data.</text>
</comment>